<keyword evidence="2" id="KW-1185">Reference proteome</keyword>
<proteinExistence type="predicted"/>
<organism evidence="1 2">
    <name type="scientific">Monilinia laxa</name>
    <name type="common">Brown rot fungus</name>
    <name type="synonym">Sclerotinia laxa</name>
    <dbReference type="NCBI Taxonomy" id="61186"/>
    <lineage>
        <taxon>Eukaryota</taxon>
        <taxon>Fungi</taxon>
        <taxon>Dikarya</taxon>
        <taxon>Ascomycota</taxon>
        <taxon>Pezizomycotina</taxon>
        <taxon>Leotiomycetes</taxon>
        <taxon>Helotiales</taxon>
        <taxon>Sclerotiniaceae</taxon>
        <taxon>Monilinia</taxon>
    </lineage>
</organism>
<protein>
    <submittedName>
        <fullName evidence="1">Uncharacterized protein</fullName>
    </submittedName>
</protein>
<dbReference type="EMBL" id="VIGI01000008">
    <property type="protein sequence ID" value="KAB8297058.1"/>
    <property type="molecule type" value="Genomic_DNA"/>
</dbReference>
<dbReference type="AlphaFoldDB" id="A0A5N6K3U7"/>
<evidence type="ECO:0000313" key="2">
    <source>
        <dbReference type="Proteomes" id="UP000326757"/>
    </source>
</evidence>
<gene>
    <name evidence="1" type="ORF">EYC80_002452</name>
</gene>
<evidence type="ECO:0000313" key="1">
    <source>
        <dbReference type="EMBL" id="KAB8297058.1"/>
    </source>
</evidence>
<dbReference type="OrthoDB" id="6407410at2759"/>
<reference evidence="1 2" key="1">
    <citation type="submission" date="2019-06" db="EMBL/GenBank/DDBJ databases">
        <title>Genome Sequence of the Brown Rot Fungal Pathogen Monilinia laxa.</title>
        <authorList>
            <person name="De Miccolis Angelini R.M."/>
            <person name="Landi L."/>
            <person name="Abate D."/>
            <person name="Pollastro S."/>
            <person name="Romanazzi G."/>
            <person name="Faretra F."/>
        </authorList>
    </citation>
    <scope>NUCLEOTIDE SEQUENCE [LARGE SCALE GENOMIC DNA]</scope>
    <source>
        <strain evidence="1 2">Mlax316</strain>
    </source>
</reference>
<sequence>MAPKFIRWLISMVLDEGGGVSDGKITKREVDIRGWTLGKFLHHDPQYERGGMIWIEDRRRRNGAARVSRDWFHFVGANVFLDDLLDIAPASKTKFEAI</sequence>
<comment type="caution">
    <text evidence="1">The sequence shown here is derived from an EMBL/GenBank/DDBJ whole genome shotgun (WGS) entry which is preliminary data.</text>
</comment>
<dbReference type="Proteomes" id="UP000326757">
    <property type="component" value="Unassembled WGS sequence"/>
</dbReference>
<accession>A0A5N6K3U7</accession>
<name>A0A5N6K3U7_MONLA</name>